<evidence type="ECO:0000313" key="3">
    <source>
        <dbReference type="Proteomes" id="UP000229641"/>
    </source>
</evidence>
<name>A0A2H0LZT9_9BACT</name>
<feature type="compositionally biased region" description="Basic and acidic residues" evidence="1">
    <location>
        <begin position="1"/>
        <end position="29"/>
    </location>
</feature>
<sequence length="114" mass="12866">MTDENKNIDEVWKEAAEKEKSASREKDGAEFMPEPDFSFFLSTLAIQAAIFLGDIPNPSTNEPEENLPQAKFIIDTLGVLKEKTVGNLSTEEDSLIDKMLYDLRMKYMAKTKTA</sequence>
<organism evidence="2 3">
    <name type="scientific">Candidatus Ghiorseimicrobium undicola</name>
    <dbReference type="NCBI Taxonomy" id="1974746"/>
    <lineage>
        <taxon>Bacteria</taxon>
        <taxon>Pseudomonadati</taxon>
        <taxon>Candidatus Omnitrophota</taxon>
        <taxon>Candidatus Ghiorseimicrobium</taxon>
    </lineage>
</organism>
<gene>
    <name evidence="2" type="ORF">COV72_00105</name>
</gene>
<dbReference type="Pfam" id="PF08899">
    <property type="entry name" value="DUF1844"/>
    <property type="match status" value="1"/>
</dbReference>
<evidence type="ECO:0000256" key="1">
    <source>
        <dbReference type="SAM" id="MobiDB-lite"/>
    </source>
</evidence>
<protein>
    <recommendedName>
        <fullName evidence="4">DUF1844 domain-containing protein</fullName>
    </recommendedName>
</protein>
<dbReference type="Proteomes" id="UP000229641">
    <property type="component" value="Unassembled WGS sequence"/>
</dbReference>
<evidence type="ECO:0000313" key="2">
    <source>
        <dbReference type="EMBL" id="PIQ89950.1"/>
    </source>
</evidence>
<accession>A0A2H0LZT9</accession>
<dbReference type="AlphaFoldDB" id="A0A2H0LZT9"/>
<evidence type="ECO:0008006" key="4">
    <source>
        <dbReference type="Google" id="ProtNLM"/>
    </source>
</evidence>
<dbReference type="EMBL" id="PCWA01000007">
    <property type="protein sequence ID" value="PIQ89950.1"/>
    <property type="molecule type" value="Genomic_DNA"/>
</dbReference>
<feature type="region of interest" description="Disordered" evidence="1">
    <location>
        <begin position="1"/>
        <end position="30"/>
    </location>
</feature>
<comment type="caution">
    <text evidence="2">The sequence shown here is derived from an EMBL/GenBank/DDBJ whole genome shotgun (WGS) entry which is preliminary data.</text>
</comment>
<dbReference type="InterPro" id="IPR014995">
    <property type="entry name" value="DUF1844"/>
</dbReference>
<reference evidence="2 3" key="1">
    <citation type="submission" date="2017-09" db="EMBL/GenBank/DDBJ databases">
        <title>Depth-based differentiation of microbial function through sediment-hosted aquifers and enrichment of novel symbionts in the deep terrestrial subsurface.</title>
        <authorList>
            <person name="Probst A.J."/>
            <person name="Ladd B."/>
            <person name="Jarett J.K."/>
            <person name="Geller-Mcgrath D.E."/>
            <person name="Sieber C.M."/>
            <person name="Emerson J.B."/>
            <person name="Anantharaman K."/>
            <person name="Thomas B.C."/>
            <person name="Malmstrom R."/>
            <person name="Stieglmeier M."/>
            <person name="Klingl A."/>
            <person name="Woyke T."/>
            <person name="Ryan C.M."/>
            <person name="Banfield J.F."/>
        </authorList>
    </citation>
    <scope>NUCLEOTIDE SEQUENCE [LARGE SCALE GENOMIC DNA]</scope>
    <source>
        <strain evidence="2">CG11_big_fil_rev_8_21_14_0_20_42_13</strain>
    </source>
</reference>
<proteinExistence type="predicted"/>